<evidence type="ECO:0000313" key="2">
    <source>
        <dbReference type="Proteomes" id="UP000741360"/>
    </source>
</evidence>
<sequence>MKSDSAKIFLLLFTIMVVLCAFDVPGTEAATTAPAQSSSDFCGILNAGSVEIPLPVVLVPYAFPDAGVSSLPEVYPIWSLAQSIDHPPELPA</sequence>
<protein>
    <submittedName>
        <fullName evidence="1">Uncharacterized protein</fullName>
    </submittedName>
</protein>
<name>A0A932M205_UNCTE</name>
<dbReference type="EMBL" id="JACPSX010000259">
    <property type="protein sequence ID" value="MBI3016030.1"/>
    <property type="molecule type" value="Genomic_DNA"/>
</dbReference>
<reference evidence="1" key="1">
    <citation type="submission" date="2020-07" db="EMBL/GenBank/DDBJ databases">
        <title>Huge and variable diversity of episymbiotic CPR bacteria and DPANN archaea in groundwater ecosystems.</title>
        <authorList>
            <person name="He C.Y."/>
            <person name="Keren R."/>
            <person name="Whittaker M."/>
            <person name="Farag I.F."/>
            <person name="Doudna J."/>
            <person name="Cate J.H.D."/>
            <person name="Banfield J.F."/>
        </authorList>
    </citation>
    <scope>NUCLEOTIDE SEQUENCE</scope>
    <source>
        <strain evidence="1">NC_groundwater_717_Ag_S-0.2um_59_8</strain>
    </source>
</reference>
<gene>
    <name evidence="1" type="ORF">HYY65_13445</name>
</gene>
<dbReference type="AlphaFoldDB" id="A0A932M205"/>
<proteinExistence type="predicted"/>
<organism evidence="1 2">
    <name type="scientific">Tectimicrobiota bacterium</name>
    <dbReference type="NCBI Taxonomy" id="2528274"/>
    <lineage>
        <taxon>Bacteria</taxon>
        <taxon>Pseudomonadati</taxon>
        <taxon>Nitrospinota/Tectimicrobiota group</taxon>
        <taxon>Candidatus Tectimicrobiota</taxon>
    </lineage>
</organism>
<dbReference type="Proteomes" id="UP000741360">
    <property type="component" value="Unassembled WGS sequence"/>
</dbReference>
<accession>A0A932M205</accession>
<evidence type="ECO:0000313" key="1">
    <source>
        <dbReference type="EMBL" id="MBI3016030.1"/>
    </source>
</evidence>
<comment type="caution">
    <text evidence="1">The sequence shown here is derived from an EMBL/GenBank/DDBJ whole genome shotgun (WGS) entry which is preliminary data.</text>
</comment>